<reference evidence="3" key="1">
    <citation type="submission" date="2016-10" db="EMBL/GenBank/DDBJ databases">
        <authorList>
            <person name="Varghese N."/>
            <person name="Submissions S."/>
        </authorList>
    </citation>
    <scope>NUCLEOTIDE SEQUENCE [LARGE SCALE GENOMIC DNA]</scope>
    <source>
        <strain evidence="3">DSM 25575</strain>
    </source>
</reference>
<keyword evidence="1" id="KW-0812">Transmembrane</keyword>
<organism evidence="2 3">
    <name type="scientific">Chryseobacterium oleae</name>
    <dbReference type="NCBI Taxonomy" id="491207"/>
    <lineage>
        <taxon>Bacteria</taxon>
        <taxon>Pseudomonadati</taxon>
        <taxon>Bacteroidota</taxon>
        <taxon>Flavobacteriia</taxon>
        <taxon>Flavobacteriales</taxon>
        <taxon>Weeksellaceae</taxon>
        <taxon>Chryseobacterium group</taxon>
        <taxon>Chryseobacterium</taxon>
    </lineage>
</organism>
<feature type="transmembrane region" description="Helical" evidence="1">
    <location>
        <begin position="12"/>
        <end position="34"/>
    </location>
</feature>
<keyword evidence="3" id="KW-1185">Reference proteome</keyword>
<feature type="transmembrane region" description="Helical" evidence="1">
    <location>
        <begin position="103"/>
        <end position="127"/>
    </location>
</feature>
<proteinExistence type="predicted"/>
<evidence type="ECO:0000313" key="3">
    <source>
        <dbReference type="Proteomes" id="UP000198769"/>
    </source>
</evidence>
<feature type="transmembrane region" description="Helical" evidence="1">
    <location>
        <begin position="75"/>
        <end position="97"/>
    </location>
</feature>
<sequence>MLFAKLHIKIKTILIMQSIAMLSGMTTHLIWIINNGFLSENYNAPFFTRFFWDSLTFIDPIAAILLIIKPKTGIWLTFIIIIIDVVHNFILCFRSIIPNSNYFSYWIIGNWMLMCQILFLLFVSVTFKSNLKEVKIRSAEF</sequence>
<dbReference type="AlphaFoldDB" id="A0A1I4YDE4"/>
<dbReference type="EMBL" id="FOVD01000003">
    <property type="protein sequence ID" value="SFN35620.1"/>
    <property type="molecule type" value="Genomic_DNA"/>
</dbReference>
<dbReference type="Proteomes" id="UP000198769">
    <property type="component" value="Unassembled WGS sequence"/>
</dbReference>
<protein>
    <submittedName>
        <fullName evidence="2">Uncharacterized protein</fullName>
    </submittedName>
</protein>
<accession>A0A1I4YDE4</accession>
<keyword evidence="1" id="KW-0472">Membrane</keyword>
<feature type="transmembrane region" description="Helical" evidence="1">
    <location>
        <begin position="46"/>
        <end position="68"/>
    </location>
</feature>
<name>A0A1I4YDE4_CHROL</name>
<evidence type="ECO:0000313" key="2">
    <source>
        <dbReference type="EMBL" id="SFN35620.1"/>
    </source>
</evidence>
<keyword evidence="1" id="KW-1133">Transmembrane helix</keyword>
<evidence type="ECO:0000256" key="1">
    <source>
        <dbReference type="SAM" id="Phobius"/>
    </source>
</evidence>
<gene>
    <name evidence="2" type="ORF">SAMN05421594_2299</name>
</gene>